<dbReference type="STRING" id="1123062.SAMN02745775_102450"/>
<feature type="region of interest" description="Disordered" evidence="1">
    <location>
        <begin position="1"/>
        <end position="33"/>
    </location>
</feature>
<dbReference type="AlphaFoldDB" id="A0A1I3ZES9"/>
<evidence type="ECO:0000313" key="2">
    <source>
        <dbReference type="EMBL" id="SFK42535.1"/>
    </source>
</evidence>
<proteinExistence type="predicted"/>
<dbReference type="Proteomes" id="UP000199473">
    <property type="component" value="Unassembled WGS sequence"/>
</dbReference>
<evidence type="ECO:0000256" key="1">
    <source>
        <dbReference type="SAM" id="MobiDB-lite"/>
    </source>
</evidence>
<name>A0A1I3ZES9_9PROT</name>
<accession>A0A1I3ZES9</accession>
<gene>
    <name evidence="2" type="ORF">SAMN02745775_102450</name>
</gene>
<sequence>MDTSDSRTPPPKPSRAPRHPATGGDGTPDDPFGLWLQRGLHQLYDSVANEPIPAELLRLIEADRTADKSRDGG</sequence>
<organism evidence="2 3">
    <name type="scientific">Falsiroseomonas stagni DSM 19981</name>
    <dbReference type="NCBI Taxonomy" id="1123062"/>
    <lineage>
        <taxon>Bacteria</taxon>
        <taxon>Pseudomonadati</taxon>
        <taxon>Pseudomonadota</taxon>
        <taxon>Alphaproteobacteria</taxon>
        <taxon>Acetobacterales</taxon>
        <taxon>Roseomonadaceae</taxon>
        <taxon>Falsiroseomonas</taxon>
    </lineage>
</organism>
<dbReference type="OrthoDB" id="7366948at2"/>
<keyword evidence="3" id="KW-1185">Reference proteome</keyword>
<dbReference type="RefSeq" id="WP_139226004.1">
    <property type="nucleotide sequence ID" value="NZ_FOSQ01000002.1"/>
</dbReference>
<evidence type="ECO:0000313" key="3">
    <source>
        <dbReference type="Proteomes" id="UP000199473"/>
    </source>
</evidence>
<dbReference type="EMBL" id="FOSQ01000002">
    <property type="protein sequence ID" value="SFK42535.1"/>
    <property type="molecule type" value="Genomic_DNA"/>
</dbReference>
<protein>
    <recommendedName>
        <fullName evidence="4">Anti-sigma factor NepR domain-containing protein</fullName>
    </recommendedName>
</protein>
<evidence type="ECO:0008006" key="4">
    <source>
        <dbReference type="Google" id="ProtNLM"/>
    </source>
</evidence>
<reference evidence="2 3" key="1">
    <citation type="submission" date="2016-10" db="EMBL/GenBank/DDBJ databases">
        <authorList>
            <person name="de Groot N.N."/>
        </authorList>
    </citation>
    <scope>NUCLEOTIDE SEQUENCE [LARGE SCALE GENOMIC DNA]</scope>
    <source>
        <strain evidence="2 3">DSM 19981</strain>
    </source>
</reference>